<comment type="caution">
    <text evidence="1">The sequence shown here is derived from an EMBL/GenBank/DDBJ whole genome shotgun (WGS) entry which is preliminary data.</text>
</comment>
<reference evidence="1 2" key="1">
    <citation type="submission" date="2024-08" db="EMBL/GenBank/DDBJ databases">
        <authorList>
            <person name="Will J Nash"/>
            <person name="Angela Man"/>
            <person name="Seanna McTaggart"/>
            <person name="Kendall Baker"/>
            <person name="Tom Barker"/>
            <person name="Leah Catchpole"/>
            <person name="Alex Durrant"/>
            <person name="Karim Gharbi"/>
            <person name="Naomi Irish"/>
            <person name="Gemy Kaithakottil"/>
            <person name="Debby Ku"/>
            <person name="Aaliyah Providence"/>
            <person name="Felix Shaw"/>
            <person name="David Swarbreck"/>
            <person name="Chris Watkins"/>
            <person name="Ann M. McCartney"/>
            <person name="Giulio Formenti"/>
            <person name="Alice Mouton"/>
            <person name="Noel Vella"/>
            <person name="Bjorn M von Reumont"/>
            <person name="Adriana Vella"/>
            <person name="Wilfried Haerty"/>
        </authorList>
    </citation>
    <scope>NUCLEOTIDE SEQUENCE [LARGE SCALE GENOMIC DNA]</scope>
</reference>
<organism evidence="1 2">
    <name type="scientific">Xylocopa violacea</name>
    <name type="common">Violet carpenter bee</name>
    <name type="synonym">Apis violacea</name>
    <dbReference type="NCBI Taxonomy" id="135666"/>
    <lineage>
        <taxon>Eukaryota</taxon>
        <taxon>Metazoa</taxon>
        <taxon>Ecdysozoa</taxon>
        <taxon>Arthropoda</taxon>
        <taxon>Hexapoda</taxon>
        <taxon>Insecta</taxon>
        <taxon>Pterygota</taxon>
        <taxon>Neoptera</taxon>
        <taxon>Endopterygota</taxon>
        <taxon>Hymenoptera</taxon>
        <taxon>Apocrita</taxon>
        <taxon>Aculeata</taxon>
        <taxon>Apoidea</taxon>
        <taxon>Anthophila</taxon>
        <taxon>Apidae</taxon>
        <taxon>Xylocopa</taxon>
        <taxon>Xylocopa</taxon>
    </lineage>
</organism>
<evidence type="ECO:0000313" key="2">
    <source>
        <dbReference type="Proteomes" id="UP001642520"/>
    </source>
</evidence>
<dbReference type="Proteomes" id="UP001642520">
    <property type="component" value="Unassembled WGS sequence"/>
</dbReference>
<accession>A0ABP1N8L6</accession>
<proteinExistence type="predicted"/>
<sequence>MPNRTYIAKAQKRAAEKAADGTLWKTLNEGRNVGELPVYTIFKDVSGPTAYAKRHIMLGSQFYMLEEHMRQKI</sequence>
<protein>
    <submittedName>
        <fullName evidence="1">Uncharacterized protein</fullName>
    </submittedName>
</protein>
<name>A0ABP1N8L6_XYLVO</name>
<gene>
    <name evidence="1" type="ORF">XYLVIOL_LOCUS2065</name>
</gene>
<dbReference type="EMBL" id="CAXAJV020001287">
    <property type="protein sequence ID" value="CAL7936247.1"/>
    <property type="molecule type" value="Genomic_DNA"/>
</dbReference>
<keyword evidence="2" id="KW-1185">Reference proteome</keyword>
<evidence type="ECO:0000313" key="1">
    <source>
        <dbReference type="EMBL" id="CAL7936247.1"/>
    </source>
</evidence>